<keyword evidence="2" id="KW-1185">Reference proteome</keyword>
<dbReference type="KEGG" id="mno:Mnod_3569"/>
<evidence type="ECO:0000313" key="2">
    <source>
        <dbReference type="Proteomes" id="UP000008207"/>
    </source>
</evidence>
<dbReference type="SUPFAM" id="SSF53098">
    <property type="entry name" value="Ribonuclease H-like"/>
    <property type="match status" value="1"/>
</dbReference>
<gene>
    <name evidence="1" type="ordered locus">Mnod_3569</name>
</gene>
<proteinExistence type="predicted"/>
<dbReference type="RefSeq" id="WP_015930135.1">
    <property type="nucleotide sequence ID" value="NC_011894.1"/>
</dbReference>
<dbReference type="EMBL" id="CP001349">
    <property type="protein sequence ID" value="ACL58478.1"/>
    <property type="molecule type" value="Genomic_DNA"/>
</dbReference>
<dbReference type="STRING" id="460265.Mnod_3569"/>
<dbReference type="GO" id="GO:0003676">
    <property type="term" value="F:nucleic acid binding"/>
    <property type="evidence" value="ECO:0007669"/>
    <property type="project" value="InterPro"/>
</dbReference>
<accession>B8INW2</accession>
<organism evidence="1 2">
    <name type="scientific">Methylobacterium nodulans (strain LMG 21967 / CNCM I-2342 / ORS 2060)</name>
    <dbReference type="NCBI Taxonomy" id="460265"/>
    <lineage>
        <taxon>Bacteria</taxon>
        <taxon>Pseudomonadati</taxon>
        <taxon>Pseudomonadota</taxon>
        <taxon>Alphaproteobacteria</taxon>
        <taxon>Hyphomicrobiales</taxon>
        <taxon>Methylobacteriaceae</taxon>
        <taxon>Methylobacterium</taxon>
    </lineage>
</organism>
<dbReference type="eggNOG" id="COG0817">
    <property type="taxonomic scope" value="Bacteria"/>
</dbReference>
<dbReference type="AlphaFoldDB" id="B8INW2"/>
<dbReference type="Proteomes" id="UP000008207">
    <property type="component" value="Chromosome"/>
</dbReference>
<dbReference type="InterPro" id="IPR012337">
    <property type="entry name" value="RNaseH-like_sf"/>
</dbReference>
<name>B8INW2_METNO</name>
<reference evidence="1 2" key="1">
    <citation type="submission" date="2009-01" db="EMBL/GenBank/DDBJ databases">
        <title>Complete sequence of chromosome of Methylobacterium nodulans ORS 2060.</title>
        <authorList>
            <consortium name="US DOE Joint Genome Institute"/>
            <person name="Lucas S."/>
            <person name="Copeland A."/>
            <person name="Lapidus A."/>
            <person name="Glavina del Rio T."/>
            <person name="Dalin E."/>
            <person name="Tice H."/>
            <person name="Bruce D."/>
            <person name="Goodwin L."/>
            <person name="Pitluck S."/>
            <person name="Sims D."/>
            <person name="Brettin T."/>
            <person name="Detter J.C."/>
            <person name="Han C."/>
            <person name="Larimer F."/>
            <person name="Land M."/>
            <person name="Hauser L."/>
            <person name="Kyrpides N."/>
            <person name="Ivanova N."/>
            <person name="Marx C.J."/>
            <person name="Richardson P."/>
        </authorList>
    </citation>
    <scope>NUCLEOTIDE SEQUENCE [LARGE SCALE GENOMIC DNA]</scope>
    <source>
        <strain evidence="2">LMG 21967 / CNCM I-2342 / ORS 2060</strain>
    </source>
</reference>
<evidence type="ECO:0000313" key="1">
    <source>
        <dbReference type="EMBL" id="ACL58478.1"/>
    </source>
</evidence>
<sequence length="172" mass="18582">MALRKILTLDLATRCGWACGAPGSEPTYGTKVLPSTGEDIGRFADAFNTWLLDMITLENPALIVFEAPILAGQTTLATARKLTGLAWHTEFVCRVREVRCKEAHLQSVKKFFAGSGRADKEAMIAAARRFGWAPKTSDEADALGLWAFSVHQEAPRFASRFAVGGLARAGVA</sequence>
<protein>
    <submittedName>
        <fullName evidence="1">Putative bacteriophage-related protein</fullName>
    </submittedName>
</protein>
<dbReference type="Gene3D" id="3.30.420.10">
    <property type="entry name" value="Ribonuclease H-like superfamily/Ribonuclease H"/>
    <property type="match status" value="1"/>
</dbReference>
<dbReference type="InterPro" id="IPR036397">
    <property type="entry name" value="RNaseH_sf"/>
</dbReference>
<dbReference type="HOGENOM" id="CLU_1538527_0_0_5"/>